<dbReference type="Proteomes" id="UP000243515">
    <property type="component" value="Unassembled WGS sequence"/>
</dbReference>
<evidence type="ECO:0000256" key="1">
    <source>
        <dbReference type="SAM" id="MobiDB-lite"/>
    </source>
</evidence>
<organism evidence="4 5">
    <name type="scientific">Elaphomyces granulatus</name>
    <dbReference type="NCBI Taxonomy" id="519963"/>
    <lineage>
        <taxon>Eukaryota</taxon>
        <taxon>Fungi</taxon>
        <taxon>Dikarya</taxon>
        <taxon>Ascomycota</taxon>
        <taxon>Pezizomycotina</taxon>
        <taxon>Eurotiomycetes</taxon>
        <taxon>Eurotiomycetidae</taxon>
        <taxon>Eurotiales</taxon>
        <taxon>Elaphomycetaceae</taxon>
        <taxon>Elaphomyces</taxon>
    </lineage>
</organism>
<evidence type="ECO:0000313" key="5">
    <source>
        <dbReference type="Proteomes" id="UP000243515"/>
    </source>
</evidence>
<evidence type="ECO:0000259" key="3">
    <source>
        <dbReference type="PROSITE" id="PS51212"/>
    </source>
</evidence>
<sequence>MLSNSVGAFVLLIACSVTPVSAFWRMPCPGRLVTERADPIVGPGQVSGHVHTIAGGSGFTFTMDYAQARSSKCSSCPIKQDLSNYWTPSLYYHAQNGSFISVPQAGDSASGLGGMTVYYLQRPGPNNDKLKAFPEGFRMLTGNPWQRNFTGDFAGQAISFNCLDYTGPAVPETNGFPSKNCPNGLRAQVFFPSCWDGKNLDSPDHKSHVAYPASGAYNGGPCPSTHPVHLISLFYEVIWQTNLFASDWYGSNQPFAFANGDPTGYGLHGDFINGWDVNVLQTAVDDCLNLSGNIADCKTPDGNHVFDLFTDQECSNCRLPSFVNEQVYGVLPKLPGCNPLTSGPEMAVPASCPVTPIGSASGYFTDLTTTKHWQYLGCGTDMINNRTFQGQSTTNDQMTVEKCVDFCSSNGYKYAGMEYSTQCYCDNSLPSDRAPIPGIMGNCLMTCAGNSSEFCGSAAALSIYQNCAGLSTCQNAVIGSTGTTPGTPSSSGGSTGSNIPSRSTPASSYTPMNSPAQTSIIANAKVLTLATSVPTTNSNTNTPLLNTPPATYTPSSPYKFGTGISTPAQTPTLATSVPTTNSNTNTPLLNTPPATYTPSSPYKFGTGISTPAQTPNSSPSVHHHHHHHHSKPGPTGNYPYHFSRRFLWR</sequence>
<dbReference type="SMART" id="SM00321">
    <property type="entry name" value="WSC"/>
    <property type="match status" value="1"/>
</dbReference>
<dbReference type="InterPro" id="IPR018535">
    <property type="entry name" value="DUF1996"/>
</dbReference>
<dbReference type="Pfam" id="PF01822">
    <property type="entry name" value="WSC"/>
    <property type="match status" value="1"/>
</dbReference>
<feature type="compositionally biased region" description="Low complexity" evidence="1">
    <location>
        <begin position="574"/>
        <end position="602"/>
    </location>
</feature>
<feature type="domain" description="WSC" evidence="3">
    <location>
        <begin position="372"/>
        <end position="467"/>
    </location>
</feature>
<gene>
    <name evidence="4" type="ORF">Egran_00126</name>
</gene>
<name>A0A232M6X1_9EURO</name>
<dbReference type="PROSITE" id="PS51212">
    <property type="entry name" value="WSC"/>
    <property type="match status" value="1"/>
</dbReference>
<feature type="compositionally biased region" description="Polar residues" evidence="1">
    <location>
        <begin position="564"/>
        <end position="573"/>
    </location>
</feature>
<feature type="region of interest" description="Disordered" evidence="1">
    <location>
        <begin position="482"/>
        <end position="514"/>
    </location>
</feature>
<proteinExistence type="predicted"/>
<evidence type="ECO:0000313" key="4">
    <source>
        <dbReference type="EMBL" id="OXV12113.1"/>
    </source>
</evidence>
<accession>A0A232M6X1</accession>
<dbReference type="Pfam" id="PF09362">
    <property type="entry name" value="DUF1996"/>
    <property type="match status" value="1"/>
</dbReference>
<protein>
    <recommendedName>
        <fullName evidence="3">WSC domain-containing protein</fullName>
    </recommendedName>
</protein>
<feature type="compositionally biased region" description="Polar residues" evidence="1">
    <location>
        <begin position="607"/>
        <end position="620"/>
    </location>
</feature>
<reference evidence="4 5" key="1">
    <citation type="journal article" date="2015" name="Environ. Microbiol.">
        <title>Metagenome sequence of Elaphomyces granulatus from sporocarp tissue reveals Ascomycota ectomycorrhizal fingerprints of genome expansion and a Proteobacteria-rich microbiome.</title>
        <authorList>
            <person name="Quandt C.A."/>
            <person name="Kohler A."/>
            <person name="Hesse C.N."/>
            <person name="Sharpton T.J."/>
            <person name="Martin F."/>
            <person name="Spatafora J.W."/>
        </authorList>
    </citation>
    <scope>NUCLEOTIDE SEQUENCE [LARGE SCALE GENOMIC DNA]</scope>
    <source>
        <strain evidence="4 5">OSC145934</strain>
    </source>
</reference>
<feature type="compositionally biased region" description="Basic residues" evidence="1">
    <location>
        <begin position="621"/>
        <end position="631"/>
    </location>
</feature>
<dbReference type="AlphaFoldDB" id="A0A232M6X1"/>
<feature type="chain" id="PRO_5013212089" description="WSC domain-containing protein" evidence="2">
    <location>
        <begin position="23"/>
        <end position="649"/>
    </location>
</feature>
<feature type="compositionally biased region" description="Polar residues" evidence="1">
    <location>
        <begin position="498"/>
        <end position="514"/>
    </location>
</feature>
<comment type="caution">
    <text evidence="4">The sequence shown here is derived from an EMBL/GenBank/DDBJ whole genome shotgun (WGS) entry which is preliminary data.</text>
</comment>
<dbReference type="PANTHER" id="PTHR43662:SF3">
    <property type="entry name" value="DOMAIN PROTEIN, PUTATIVE (AFU_ORTHOLOGUE AFUA_6G11970)-RELATED"/>
    <property type="match status" value="1"/>
</dbReference>
<dbReference type="OrthoDB" id="74764at2759"/>
<feature type="signal peptide" evidence="2">
    <location>
        <begin position="1"/>
        <end position="22"/>
    </location>
</feature>
<keyword evidence="5" id="KW-1185">Reference proteome</keyword>
<feature type="compositionally biased region" description="Low complexity" evidence="1">
    <location>
        <begin position="482"/>
        <end position="492"/>
    </location>
</feature>
<dbReference type="PANTHER" id="PTHR43662">
    <property type="match status" value="1"/>
</dbReference>
<evidence type="ECO:0000256" key="2">
    <source>
        <dbReference type="SAM" id="SignalP"/>
    </source>
</evidence>
<keyword evidence="2" id="KW-0732">Signal</keyword>
<dbReference type="InterPro" id="IPR002889">
    <property type="entry name" value="WSC_carb-bd"/>
</dbReference>
<feature type="region of interest" description="Disordered" evidence="1">
    <location>
        <begin position="564"/>
        <end position="639"/>
    </location>
</feature>
<dbReference type="EMBL" id="NPHW01002126">
    <property type="protein sequence ID" value="OXV12113.1"/>
    <property type="molecule type" value="Genomic_DNA"/>
</dbReference>